<dbReference type="PANTHER" id="PTHR43316:SF8">
    <property type="entry name" value="HAD FAMILY HYDROLASE"/>
    <property type="match status" value="1"/>
</dbReference>
<dbReference type="SUPFAM" id="SSF56784">
    <property type="entry name" value="HAD-like"/>
    <property type="match status" value="1"/>
</dbReference>
<feature type="signal peptide" evidence="2">
    <location>
        <begin position="1"/>
        <end position="20"/>
    </location>
</feature>
<sequence length="304" mass="33002">MPAMRWLAHAVLYVAALVDGLQLLTFDLDDTLFPCGVVVERANAALVASMRSQGVHVSSADDITERIRGVRSQSPIKLTYSEMRRRAIASMLSGEDVSARATVLFDTWLEERHRAANELLCKGAVEAIRESVCAHPHAVVGAVTNGRGDPLCMPDLCSMFDFTVSGEDEDVFPDRKPSPAIYEHTLQRAAAAREARGLEASDAILIAASWVHVGDCLVNDVDAAKTVGAHTVWLDLNADPGTKTAWLDKSADGSKSAPDFSTASEDEVTLRRKRANEVLRGGRVDVRIEHICELPVALRTLGFN</sequence>
<organism evidence="3">
    <name type="scientific">Coccolithus braarudii</name>
    <dbReference type="NCBI Taxonomy" id="221442"/>
    <lineage>
        <taxon>Eukaryota</taxon>
        <taxon>Haptista</taxon>
        <taxon>Haptophyta</taxon>
        <taxon>Prymnesiophyceae</taxon>
        <taxon>Coccolithales</taxon>
        <taxon>Coccolithaceae</taxon>
        <taxon>Coccolithus</taxon>
    </lineage>
</organism>
<protein>
    <submittedName>
        <fullName evidence="3">Uncharacterized protein</fullName>
    </submittedName>
</protein>
<feature type="chain" id="PRO_5030654894" evidence="2">
    <location>
        <begin position="21"/>
        <end position="304"/>
    </location>
</feature>
<name>A0A7S0Q8U7_9EUKA</name>
<dbReference type="Gene3D" id="3.40.50.1000">
    <property type="entry name" value="HAD superfamily/HAD-like"/>
    <property type="match status" value="1"/>
</dbReference>
<evidence type="ECO:0000256" key="1">
    <source>
        <dbReference type="ARBA" id="ARBA00022801"/>
    </source>
</evidence>
<reference evidence="3" key="1">
    <citation type="submission" date="2021-01" db="EMBL/GenBank/DDBJ databases">
        <authorList>
            <person name="Corre E."/>
            <person name="Pelletier E."/>
            <person name="Niang G."/>
            <person name="Scheremetjew M."/>
            <person name="Finn R."/>
            <person name="Kale V."/>
            <person name="Holt S."/>
            <person name="Cochrane G."/>
            <person name="Meng A."/>
            <person name="Brown T."/>
            <person name="Cohen L."/>
        </authorList>
    </citation>
    <scope>NUCLEOTIDE SEQUENCE</scope>
    <source>
        <strain evidence="3">PLY182g</strain>
    </source>
</reference>
<dbReference type="Gene3D" id="1.20.120.1600">
    <property type="match status" value="1"/>
</dbReference>
<dbReference type="Pfam" id="PF13242">
    <property type="entry name" value="Hydrolase_like"/>
    <property type="match status" value="1"/>
</dbReference>
<keyword evidence="1" id="KW-0378">Hydrolase</keyword>
<gene>
    <name evidence="3" type="ORF">CPEL01642_LOCUS21120</name>
</gene>
<dbReference type="GO" id="GO:0016787">
    <property type="term" value="F:hydrolase activity"/>
    <property type="evidence" value="ECO:0007669"/>
    <property type="project" value="UniProtKB-KW"/>
</dbReference>
<proteinExistence type="predicted"/>
<dbReference type="InterPro" id="IPR036412">
    <property type="entry name" value="HAD-like_sf"/>
</dbReference>
<dbReference type="InterPro" id="IPR023214">
    <property type="entry name" value="HAD_sf"/>
</dbReference>
<evidence type="ECO:0000256" key="2">
    <source>
        <dbReference type="SAM" id="SignalP"/>
    </source>
</evidence>
<evidence type="ECO:0000313" key="3">
    <source>
        <dbReference type="EMBL" id="CAD8617739.1"/>
    </source>
</evidence>
<accession>A0A7S0Q8U7</accession>
<dbReference type="SFLD" id="SFLDG01129">
    <property type="entry name" value="C1.5:_HAD__Beta-PGM__Phosphata"/>
    <property type="match status" value="1"/>
</dbReference>
<dbReference type="AlphaFoldDB" id="A0A7S0Q8U7"/>
<dbReference type="SFLD" id="SFLDS00003">
    <property type="entry name" value="Haloacid_Dehalogenase"/>
    <property type="match status" value="1"/>
</dbReference>
<dbReference type="EMBL" id="HBEY01044073">
    <property type="protein sequence ID" value="CAD8617739.1"/>
    <property type="molecule type" value="Transcribed_RNA"/>
</dbReference>
<dbReference type="PANTHER" id="PTHR43316">
    <property type="entry name" value="HYDROLASE, HALOACID DELAHOGENASE-RELATED"/>
    <property type="match status" value="1"/>
</dbReference>
<dbReference type="InterPro" id="IPR051540">
    <property type="entry name" value="S-2-haloacid_dehalogenase"/>
</dbReference>
<keyword evidence="2" id="KW-0732">Signal</keyword>